<keyword evidence="6 11" id="KW-0067">ATP-binding</keyword>
<dbReference type="EMBL" id="BSPP01000007">
    <property type="protein sequence ID" value="GLS87296.1"/>
    <property type="molecule type" value="Genomic_DNA"/>
</dbReference>
<evidence type="ECO:0000256" key="8">
    <source>
        <dbReference type="ARBA" id="ARBA00047984"/>
    </source>
</evidence>
<evidence type="ECO:0000256" key="6">
    <source>
        <dbReference type="ARBA" id="ARBA00022840"/>
    </source>
</evidence>
<feature type="region of interest" description="Disordered" evidence="12">
    <location>
        <begin position="440"/>
        <end position="542"/>
    </location>
</feature>
<keyword evidence="2" id="KW-0963">Cytoplasm</keyword>
<evidence type="ECO:0000259" key="13">
    <source>
        <dbReference type="PROSITE" id="PS51192"/>
    </source>
</evidence>
<evidence type="ECO:0000256" key="12">
    <source>
        <dbReference type="SAM" id="MobiDB-lite"/>
    </source>
</evidence>
<evidence type="ECO:0000313" key="16">
    <source>
        <dbReference type="EMBL" id="GLS87296.1"/>
    </source>
</evidence>
<evidence type="ECO:0000256" key="3">
    <source>
        <dbReference type="ARBA" id="ARBA00022741"/>
    </source>
</evidence>
<dbReference type="CDD" id="cd18787">
    <property type="entry name" value="SF2_C_DEAD"/>
    <property type="match status" value="1"/>
</dbReference>
<dbReference type="FunFam" id="3.40.50.300:FF:000108">
    <property type="entry name" value="ATP-dependent RNA helicase RhlE"/>
    <property type="match status" value="1"/>
</dbReference>
<proteinExistence type="inferred from homology"/>
<dbReference type="InterPro" id="IPR050079">
    <property type="entry name" value="DEAD_box_RNA_helicase"/>
</dbReference>
<dbReference type="Pfam" id="PF00271">
    <property type="entry name" value="Helicase_C"/>
    <property type="match status" value="1"/>
</dbReference>
<feature type="compositionally biased region" description="Basic and acidic residues" evidence="12">
    <location>
        <begin position="391"/>
        <end position="400"/>
    </location>
</feature>
<dbReference type="AlphaFoldDB" id="A0AA37U8M2"/>
<evidence type="ECO:0000313" key="17">
    <source>
        <dbReference type="Proteomes" id="UP001157355"/>
    </source>
</evidence>
<dbReference type="EC" id="3.6.4.13" evidence="1"/>
<feature type="region of interest" description="Disordered" evidence="12">
    <location>
        <begin position="552"/>
        <end position="571"/>
    </location>
</feature>
<dbReference type="GO" id="GO:0003676">
    <property type="term" value="F:nucleic acid binding"/>
    <property type="evidence" value="ECO:0007669"/>
    <property type="project" value="InterPro"/>
</dbReference>
<reference evidence="16 17" key="1">
    <citation type="journal article" date="2014" name="Int. J. Syst. Evol. Microbiol.">
        <title>Complete genome sequence of Corynebacterium casei LMG S-19264T (=DSM 44701T), isolated from a smear-ripened cheese.</title>
        <authorList>
            <consortium name="US DOE Joint Genome Institute (JGI-PGF)"/>
            <person name="Walter F."/>
            <person name="Albersmeier A."/>
            <person name="Kalinowski J."/>
            <person name="Ruckert C."/>
        </authorList>
    </citation>
    <scope>NUCLEOTIDE SEQUENCE [LARGE SCALE GENOMIC DNA]</scope>
    <source>
        <strain evidence="16 17">NBRC 111766</strain>
    </source>
</reference>
<dbReference type="SUPFAM" id="SSF52540">
    <property type="entry name" value="P-loop containing nucleoside triphosphate hydrolases"/>
    <property type="match status" value="2"/>
</dbReference>
<evidence type="ECO:0000259" key="14">
    <source>
        <dbReference type="PROSITE" id="PS51194"/>
    </source>
</evidence>
<dbReference type="InterPro" id="IPR014001">
    <property type="entry name" value="Helicase_ATP-bd"/>
</dbReference>
<comment type="similarity">
    <text evidence="7 11">Belongs to the DEAD box helicase family.</text>
</comment>
<dbReference type="SMART" id="SM00490">
    <property type="entry name" value="HELICc"/>
    <property type="match status" value="1"/>
</dbReference>
<feature type="compositionally biased region" description="Basic and acidic residues" evidence="12">
    <location>
        <begin position="446"/>
        <end position="534"/>
    </location>
</feature>
<dbReference type="CDD" id="cd00268">
    <property type="entry name" value="DEADc"/>
    <property type="match status" value="1"/>
</dbReference>
<dbReference type="InterPro" id="IPR044742">
    <property type="entry name" value="DEAD/DEAH_RhlB"/>
</dbReference>
<dbReference type="InterPro" id="IPR000629">
    <property type="entry name" value="RNA-helicase_DEAD-box_CS"/>
</dbReference>
<keyword evidence="3 11" id="KW-0547">Nucleotide-binding</keyword>
<evidence type="ECO:0000256" key="4">
    <source>
        <dbReference type="ARBA" id="ARBA00022801"/>
    </source>
</evidence>
<organism evidence="16 17">
    <name type="scientific">Cypionkella aquatica</name>
    <dbReference type="NCBI Taxonomy" id="1756042"/>
    <lineage>
        <taxon>Bacteria</taxon>
        <taxon>Pseudomonadati</taxon>
        <taxon>Pseudomonadota</taxon>
        <taxon>Alphaproteobacteria</taxon>
        <taxon>Rhodobacterales</taxon>
        <taxon>Paracoccaceae</taxon>
        <taxon>Cypionkella</taxon>
    </lineage>
</organism>
<feature type="short sequence motif" description="Q motif" evidence="10">
    <location>
        <begin position="2"/>
        <end position="30"/>
    </location>
</feature>
<evidence type="ECO:0000256" key="2">
    <source>
        <dbReference type="ARBA" id="ARBA00022490"/>
    </source>
</evidence>
<evidence type="ECO:0000256" key="1">
    <source>
        <dbReference type="ARBA" id="ARBA00012552"/>
    </source>
</evidence>
<feature type="domain" description="Helicase ATP-binding" evidence="13">
    <location>
        <begin position="33"/>
        <end position="206"/>
    </location>
</feature>
<dbReference type="GO" id="GO:0005829">
    <property type="term" value="C:cytosol"/>
    <property type="evidence" value="ECO:0007669"/>
    <property type="project" value="TreeGrafter"/>
</dbReference>
<dbReference type="GO" id="GO:0042255">
    <property type="term" value="P:ribosome assembly"/>
    <property type="evidence" value="ECO:0007669"/>
    <property type="project" value="UniProtKB-ARBA"/>
</dbReference>
<dbReference type="PROSITE" id="PS51192">
    <property type="entry name" value="HELICASE_ATP_BIND_1"/>
    <property type="match status" value="1"/>
</dbReference>
<dbReference type="Proteomes" id="UP001157355">
    <property type="component" value="Unassembled WGS sequence"/>
</dbReference>
<evidence type="ECO:0000259" key="15">
    <source>
        <dbReference type="PROSITE" id="PS51195"/>
    </source>
</evidence>
<comment type="caution">
    <text evidence="16">The sequence shown here is derived from an EMBL/GenBank/DDBJ whole genome shotgun (WGS) entry which is preliminary data.</text>
</comment>
<dbReference type="GO" id="GO:0005524">
    <property type="term" value="F:ATP binding"/>
    <property type="evidence" value="ECO:0007669"/>
    <property type="project" value="UniProtKB-KW"/>
</dbReference>
<dbReference type="SMART" id="SM00487">
    <property type="entry name" value="DEXDc"/>
    <property type="match status" value="1"/>
</dbReference>
<dbReference type="InterPro" id="IPR001650">
    <property type="entry name" value="Helicase_C-like"/>
</dbReference>
<keyword evidence="4 11" id="KW-0378">Hydrolase</keyword>
<dbReference type="InterPro" id="IPR014014">
    <property type="entry name" value="RNA_helicase_DEAD_Q_motif"/>
</dbReference>
<comment type="catalytic activity">
    <reaction evidence="8">
        <text>ATP + H2O = ADP + phosphate + H(+)</text>
        <dbReference type="Rhea" id="RHEA:13065"/>
        <dbReference type="ChEBI" id="CHEBI:15377"/>
        <dbReference type="ChEBI" id="CHEBI:15378"/>
        <dbReference type="ChEBI" id="CHEBI:30616"/>
        <dbReference type="ChEBI" id="CHEBI:43474"/>
        <dbReference type="ChEBI" id="CHEBI:456216"/>
        <dbReference type="EC" id="3.6.4.13"/>
    </reaction>
</comment>
<dbReference type="RefSeq" id="WP_284325463.1">
    <property type="nucleotide sequence ID" value="NZ_BSPP01000007.1"/>
</dbReference>
<dbReference type="InterPro" id="IPR011545">
    <property type="entry name" value="DEAD/DEAH_box_helicase_dom"/>
</dbReference>
<dbReference type="PROSITE" id="PS00039">
    <property type="entry name" value="DEAD_ATP_HELICASE"/>
    <property type="match status" value="1"/>
</dbReference>
<protein>
    <recommendedName>
        <fullName evidence="9">DEAD-box ATP-dependent RNA helicase RhpA</fullName>
        <ecNumber evidence="1">3.6.4.13</ecNumber>
    </recommendedName>
</protein>
<feature type="domain" description="Helicase C-terminal" evidence="14">
    <location>
        <begin position="239"/>
        <end position="388"/>
    </location>
</feature>
<dbReference type="GO" id="GO:0016787">
    <property type="term" value="F:hydrolase activity"/>
    <property type="evidence" value="ECO:0007669"/>
    <property type="project" value="UniProtKB-KW"/>
</dbReference>
<feature type="compositionally biased region" description="Basic and acidic residues" evidence="12">
    <location>
        <begin position="411"/>
        <end position="422"/>
    </location>
</feature>
<evidence type="ECO:0000256" key="10">
    <source>
        <dbReference type="PROSITE-ProRule" id="PRU00552"/>
    </source>
</evidence>
<dbReference type="PANTHER" id="PTHR47959:SF13">
    <property type="entry name" value="ATP-DEPENDENT RNA HELICASE RHLE"/>
    <property type="match status" value="1"/>
</dbReference>
<evidence type="ECO:0000256" key="9">
    <source>
        <dbReference type="ARBA" id="ARBA00074363"/>
    </source>
</evidence>
<name>A0AA37U8M2_9RHOB</name>
<dbReference type="GO" id="GO:0003724">
    <property type="term" value="F:RNA helicase activity"/>
    <property type="evidence" value="ECO:0007669"/>
    <property type="project" value="UniProtKB-EC"/>
</dbReference>
<dbReference type="InterPro" id="IPR027417">
    <property type="entry name" value="P-loop_NTPase"/>
</dbReference>
<keyword evidence="17" id="KW-1185">Reference proteome</keyword>
<feature type="domain" description="DEAD-box RNA helicase Q" evidence="15">
    <location>
        <begin position="2"/>
        <end position="30"/>
    </location>
</feature>
<gene>
    <name evidence="16" type="ORF">GCM10010873_22700</name>
</gene>
<dbReference type="PROSITE" id="PS51194">
    <property type="entry name" value="HELICASE_CTER"/>
    <property type="match status" value="1"/>
</dbReference>
<evidence type="ECO:0000256" key="11">
    <source>
        <dbReference type="RuleBase" id="RU000492"/>
    </source>
</evidence>
<dbReference type="GO" id="GO:0009266">
    <property type="term" value="P:response to temperature stimulus"/>
    <property type="evidence" value="ECO:0007669"/>
    <property type="project" value="UniProtKB-ARBA"/>
</dbReference>
<feature type="region of interest" description="Disordered" evidence="12">
    <location>
        <begin position="378"/>
        <end position="422"/>
    </location>
</feature>
<dbReference type="Pfam" id="PF00270">
    <property type="entry name" value="DEAD"/>
    <property type="match status" value="1"/>
</dbReference>
<evidence type="ECO:0000256" key="5">
    <source>
        <dbReference type="ARBA" id="ARBA00022806"/>
    </source>
</evidence>
<keyword evidence="5 11" id="KW-0347">Helicase</keyword>
<dbReference type="PROSITE" id="PS51195">
    <property type="entry name" value="Q_MOTIF"/>
    <property type="match status" value="1"/>
</dbReference>
<evidence type="ECO:0000256" key="7">
    <source>
        <dbReference type="ARBA" id="ARBA00038437"/>
    </source>
</evidence>
<dbReference type="PANTHER" id="PTHR47959">
    <property type="entry name" value="ATP-DEPENDENT RNA HELICASE RHLE-RELATED"/>
    <property type="match status" value="1"/>
</dbReference>
<sequence length="571" mass="62683">MTKFSDLALDPRVLKAVAEAGYETPTPIQAQAIPHALQGKDVLGIAQTGTGKTASFTLPMITLLGQGRAKARMPRSLVLAPTRELAAQVAENFDVYAKYTKLTKALLIGGVSFGEQDKLIDRGVDVLIATPGRLLDHHERGKLLLTGVQIMVVDEADRMLDMGFIPDIERIFSLTPFTRQTFFYSATMAPEIERITNTFLSGAVKVEVARQATASLTIEQKLIQFTPSRKDRSFAEKRAVLRALIRAEGESCTNAIIFCNRKMDVDVVSKSLKQHGFNASPIHGDLDQSVRTKTLDGFRDGSVHLLVASDVAARGLDIPAVSHVFNFDAPSHPEDYVHRIGRTGRAGRLGKAYTIAVPSDEKYINAIEALVKQPIPRGEVPEGALEGASDQPERAREERSSSSSRSRGGRGPRERGAREDKPVVAAVAVAAVETAVEAPVVAEAPTRPERAERPRREDRSDDRRAEGRSSEARSTEGRGEHRHEHRAEPRSEGRGESRNEPRNDNRHEPRRDDRRGEGRGDDRRDYRGGRDNGERVVGMGDHMPDFLMRSFAITTSTADEPEDAPATGTEG</sequence>
<dbReference type="Gene3D" id="3.40.50.300">
    <property type="entry name" value="P-loop containing nucleotide triphosphate hydrolases"/>
    <property type="match status" value="2"/>
</dbReference>
<accession>A0AA37U8M2</accession>